<dbReference type="EMBL" id="AP014965">
    <property type="protein sequence ID" value="BAT07248.1"/>
    <property type="molecule type" value="Genomic_DNA"/>
</dbReference>
<organism evidence="1 2">
    <name type="scientific">Oryza sativa subsp. japonica</name>
    <name type="common">Rice</name>
    <dbReference type="NCBI Taxonomy" id="39947"/>
    <lineage>
        <taxon>Eukaryota</taxon>
        <taxon>Viridiplantae</taxon>
        <taxon>Streptophyta</taxon>
        <taxon>Embryophyta</taxon>
        <taxon>Tracheophyta</taxon>
        <taxon>Spermatophyta</taxon>
        <taxon>Magnoliopsida</taxon>
        <taxon>Liliopsida</taxon>
        <taxon>Poales</taxon>
        <taxon>Poaceae</taxon>
        <taxon>BOP clade</taxon>
        <taxon>Oryzoideae</taxon>
        <taxon>Oryzeae</taxon>
        <taxon>Oryzinae</taxon>
        <taxon>Oryza</taxon>
        <taxon>Oryza sativa</taxon>
    </lineage>
</organism>
<reference evidence="1 2" key="3">
    <citation type="journal article" date="2013" name="Rice">
        <title>Improvement of the Oryza sativa Nipponbare reference genome using next generation sequence and optical map data.</title>
        <authorList>
            <person name="Kawahara Y."/>
            <person name="de la Bastide M."/>
            <person name="Hamilton J.P."/>
            <person name="Kanamori H."/>
            <person name="McCombie W.R."/>
            <person name="Ouyang S."/>
            <person name="Schwartz D.C."/>
            <person name="Tanaka T."/>
            <person name="Wu J."/>
            <person name="Zhou S."/>
            <person name="Childs K.L."/>
            <person name="Davidson R.M."/>
            <person name="Lin H."/>
            <person name="Quesada-Ocampo L."/>
            <person name="Vaillancourt B."/>
            <person name="Sakai H."/>
            <person name="Lee S.S."/>
            <person name="Kim J."/>
            <person name="Numa H."/>
            <person name="Itoh T."/>
            <person name="Buell C.R."/>
            <person name="Matsumoto T."/>
        </authorList>
    </citation>
    <scope>NUCLEOTIDE SEQUENCE [LARGE SCALE GENOMIC DNA]</scope>
    <source>
        <strain evidence="2">cv. Nipponbare</strain>
    </source>
</reference>
<dbReference type="PaxDb" id="39947-A0A0P0XK06"/>
<accession>A0A0P0XK06</accession>
<keyword evidence="2" id="KW-1185">Reference proteome</keyword>
<dbReference type="AlphaFoldDB" id="A0A0P0XK06"/>
<sequence>RRKNQVKTKVDPSRFFHGRRRAFVGSNQPYGNNEDDGGGVVRISDEVDAAEIQLQEVIMSSAMAATAAAAAAQR</sequence>
<dbReference type="Proteomes" id="UP000059680">
    <property type="component" value="Chromosome 9"/>
</dbReference>
<dbReference type="STRING" id="39947.A0A0P0XK06"/>
<proteinExistence type="predicted"/>
<dbReference type="Gramene" id="Os09t0283801-01">
    <property type="protein sequence ID" value="Os09t0283801-01"/>
    <property type="gene ID" value="Os09g0283801"/>
</dbReference>
<evidence type="ECO:0000313" key="1">
    <source>
        <dbReference type="EMBL" id="BAT07248.1"/>
    </source>
</evidence>
<reference evidence="1 2" key="2">
    <citation type="journal article" date="2013" name="Plant Cell Physiol.">
        <title>Rice Annotation Project Database (RAP-DB): an integrative and interactive database for rice genomics.</title>
        <authorList>
            <person name="Sakai H."/>
            <person name="Lee S.S."/>
            <person name="Tanaka T."/>
            <person name="Numa H."/>
            <person name="Kim J."/>
            <person name="Kawahara Y."/>
            <person name="Wakimoto H."/>
            <person name="Yang C.C."/>
            <person name="Iwamoto M."/>
            <person name="Abe T."/>
            <person name="Yamada Y."/>
            <person name="Muto A."/>
            <person name="Inokuchi H."/>
            <person name="Ikemura T."/>
            <person name="Matsumoto T."/>
            <person name="Sasaki T."/>
            <person name="Itoh T."/>
        </authorList>
    </citation>
    <scope>NUCLEOTIDE SEQUENCE [LARGE SCALE GENOMIC DNA]</scope>
    <source>
        <strain evidence="2">cv. Nipponbare</strain>
    </source>
</reference>
<feature type="non-terminal residue" evidence="1">
    <location>
        <position position="74"/>
    </location>
</feature>
<name>A0A0P0XK06_ORYSJ</name>
<dbReference type="InParanoid" id="A0A0P0XK06"/>
<reference evidence="2" key="1">
    <citation type="journal article" date="2005" name="Nature">
        <title>The map-based sequence of the rice genome.</title>
        <authorList>
            <consortium name="International rice genome sequencing project (IRGSP)"/>
            <person name="Matsumoto T."/>
            <person name="Wu J."/>
            <person name="Kanamori H."/>
            <person name="Katayose Y."/>
            <person name="Fujisawa M."/>
            <person name="Namiki N."/>
            <person name="Mizuno H."/>
            <person name="Yamamoto K."/>
            <person name="Antonio B.A."/>
            <person name="Baba T."/>
            <person name="Sakata K."/>
            <person name="Nagamura Y."/>
            <person name="Aoki H."/>
            <person name="Arikawa K."/>
            <person name="Arita K."/>
            <person name="Bito T."/>
            <person name="Chiden Y."/>
            <person name="Fujitsuka N."/>
            <person name="Fukunaka R."/>
            <person name="Hamada M."/>
            <person name="Harada C."/>
            <person name="Hayashi A."/>
            <person name="Hijishita S."/>
            <person name="Honda M."/>
            <person name="Hosokawa S."/>
            <person name="Ichikawa Y."/>
            <person name="Idonuma A."/>
            <person name="Iijima M."/>
            <person name="Ikeda M."/>
            <person name="Ikeno M."/>
            <person name="Ito K."/>
            <person name="Ito S."/>
            <person name="Ito T."/>
            <person name="Ito Y."/>
            <person name="Ito Y."/>
            <person name="Iwabuchi A."/>
            <person name="Kamiya K."/>
            <person name="Karasawa W."/>
            <person name="Kurita K."/>
            <person name="Katagiri S."/>
            <person name="Kikuta A."/>
            <person name="Kobayashi H."/>
            <person name="Kobayashi N."/>
            <person name="Machita K."/>
            <person name="Maehara T."/>
            <person name="Masukawa M."/>
            <person name="Mizubayashi T."/>
            <person name="Mukai Y."/>
            <person name="Nagasaki H."/>
            <person name="Nagata Y."/>
            <person name="Naito S."/>
            <person name="Nakashima M."/>
            <person name="Nakama Y."/>
            <person name="Nakamichi Y."/>
            <person name="Nakamura M."/>
            <person name="Meguro A."/>
            <person name="Negishi M."/>
            <person name="Ohta I."/>
            <person name="Ohta T."/>
            <person name="Okamoto M."/>
            <person name="Ono N."/>
            <person name="Saji S."/>
            <person name="Sakaguchi M."/>
            <person name="Sakai K."/>
            <person name="Shibata M."/>
            <person name="Shimokawa T."/>
            <person name="Song J."/>
            <person name="Takazaki Y."/>
            <person name="Terasawa K."/>
            <person name="Tsugane M."/>
            <person name="Tsuji K."/>
            <person name="Ueda S."/>
            <person name="Waki K."/>
            <person name="Yamagata H."/>
            <person name="Yamamoto M."/>
            <person name="Yamamoto S."/>
            <person name="Yamane H."/>
            <person name="Yoshiki S."/>
            <person name="Yoshihara R."/>
            <person name="Yukawa K."/>
            <person name="Zhong H."/>
            <person name="Yano M."/>
            <person name="Yuan Q."/>
            <person name="Ouyang S."/>
            <person name="Liu J."/>
            <person name="Jones K.M."/>
            <person name="Gansberger K."/>
            <person name="Moffat K."/>
            <person name="Hill J."/>
            <person name="Bera J."/>
            <person name="Fadrosh D."/>
            <person name="Jin S."/>
            <person name="Johri S."/>
            <person name="Kim M."/>
            <person name="Overton L."/>
            <person name="Reardon M."/>
            <person name="Tsitrin T."/>
            <person name="Vuong H."/>
            <person name="Weaver B."/>
            <person name="Ciecko A."/>
            <person name="Tallon L."/>
            <person name="Jackson J."/>
            <person name="Pai G."/>
            <person name="Aken S.V."/>
            <person name="Utterback T."/>
            <person name="Reidmuller S."/>
            <person name="Feldblyum T."/>
            <person name="Hsiao J."/>
            <person name="Zismann V."/>
            <person name="Iobst S."/>
            <person name="de Vazeille A.R."/>
            <person name="Buell C.R."/>
            <person name="Ying K."/>
            <person name="Li Y."/>
            <person name="Lu T."/>
            <person name="Huang Y."/>
            <person name="Zhao Q."/>
            <person name="Feng Q."/>
            <person name="Zhang L."/>
            <person name="Zhu J."/>
            <person name="Weng Q."/>
            <person name="Mu J."/>
            <person name="Lu Y."/>
            <person name="Fan D."/>
            <person name="Liu Y."/>
            <person name="Guan J."/>
            <person name="Zhang Y."/>
            <person name="Yu S."/>
            <person name="Liu X."/>
            <person name="Zhang Y."/>
            <person name="Hong G."/>
            <person name="Han B."/>
            <person name="Choisne N."/>
            <person name="Demange N."/>
            <person name="Orjeda G."/>
            <person name="Samain S."/>
            <person name="Cattolico L."/>
            <person name="Pelletier E."/>
            <person name="Couloux A."/>
            <person name="Segurens B."/>
            <person name="Wincker P."/>
            <person name="D'Hont A."/>
            <person name="Scarpelli C."/>
            <person name="Weissenbach J."/>
            <person name="Salanoubat M."/>
            <person name="Quetier F."/>
            <person name="Yu Y."/>
            <person name="Kim H.R."/>
            <person name="Rambo T."/>
            <person name="Currie J."/>
            <person name="Collura K."/>
            <person name="Luo M."/>
            <person name="Yang T."/>
            <person name="Ammiraju J.S.S."/>
            <person name="Engler F."/>
            <person name="Soderlund C."/>
            <person name="Wing R.A."/>
            <person name="Palmer L.E."/>
            <person name="de la Bastide M."/>
            <person name="Spiegel L."/>
            <person name="Nascimento L."/>
            <person name="Zutavern T."/>
            <person name="O'Shaughnessy A."/>
            <person name="Dike S."/>
            <person name="Dedhia N."/>
            <person name="Preston R."/>
            <person name="Balija V."/>
            <person name="McCombie W.R."/>
            <person name="Chow T."/>
            <person name="Chen H."/>
            <person name="Chung M."/>
            <person name="Chen C."/>
            <person name="Shaw J."/>
            <person name="Wu H."/>
            <person name="Hsiao K."/>
            <person name="Chao Y."/>
            <person name="Chu M."/>
            <person name="Cheng C."/>
            <person name="Hour A."/>
            <person name="Lee P."/>
            <person name="Lin S."/>
            <person name="Lin Y."/>
            <person name="Liou J."/>
            <person name="Liu S."/>
            <person name="Hsing Y."/>
            <person name="Raghuvanshi S."/>
            <person name="Mohanty A."/>
            <person name="Bharti A.K."/>
            <person name="Gaur A."/>
            <person name="Gupta V."/>
            <person name="Kumar D."/>
            <person name="Ravi V."/>
            <person name="Vij S."/>
            <person name="Kapur A."/>
            <person name="Khurana P."/>
            <person name="Khurana P."/>
            <person name="Khurana J.P."/>
            <person name="Tyagi A.K."/>
            <person name="Gaikwad K."/>
            <person name="Singh A."/>
            <person name="Dalal V."/>
            <person name="Srivastava S."/>
            <person name="Dixit A."/>
            <person name="Pal A.K."/>
            <person name="Ghazi I.A."/>
            <person name="Yadav M."/>
            <person name="Pandit A."/>
            <person name="Bhargava A."/>
            <person name="Sureshbabu K."/>
            <person name="Batra K."/>
            <person name="Sharma T.R."/>
            <person name="Mohapatra T."/>
            <person name="Singh N.K."/>
            <person name="Messing J."/>
            <person name="Nelson A.B."/>
            <person name="Fuks G."/>
            <person name="Kavchok S."/>
            <person name="Keizer G."/>
            <person name="Linton E."/>
            <person name="Llaca V."/>
            <person name="Song R."/>
            <person name="Tanyolac B."/>
            <person name="Young S."/>
            <person name="Ho-Il K."/>
            <person name="Hahn J.H."/>
            <person name="Sangsakoo G."/>
            <person name="Vanavichit A."/>
            <person name="de Mattos Luiz.A.T."/>
            <person name="Zimmer P.D."/>
            <person name="Malone G."/>
            <person name="Dellagostin O."/>
            <person name="de Oliveira A.C."/>
            <person name="Bevan M."/>
            <person name="Bancroft I."/>
            <person name="Minx P."/>
            <person name="Cordum H."/>
            <person name="Wilson R."/>
            <person name="Cheng Z."/>
            <person name="Jin W."/>
            <person name="Jiang J."/>
            <person name="Leong S.A."/>
            <person name="Iwama H."/>
            <person name="Gojobori T."/>
            <person name="Itoh T."/>
            <person name="Niimura Y."/>
            <person name="Fujii Y."/>
            <person name="Habara T."/>
            <person name="Sakai H."/>
            <person name="Sato Y."/>
            <person name="Wilson G."/>
            <person name="Kumar K."/>
            <person name="McCouch S."/>
            <person name="Juretic N."/>
            <person name="Hoen D."/>
            <person name="Wright S."/>
            <person name="Bruskiewich R."/>
            <person name="Bureau T."/>
            <person name="Miyao A."/>
            <person name="Hirochika H."/>
            <person name="Nishikawa T."/>
            <person name="Kadowaki K."/>
            <person name="Sugiura M."/>
            <person name="Burr B."/>
            <person name="Sasaki T."/>
        </authorList>
    </citation>
    <scope>NUCLEOTIDE SEQUENCE [LARGE SCALE GENOMIC DNA]</scope>
    <source>
        <strain evidence="2">cv. Nipponbare</strain>
    </source>
</reference>
<evidence type="ECO:0000313" key="2">
    <source>
        <dbReference type="Proteomes" id="UP000059680"/>
    </source>
</evidence>
<protein>
    <submittedName>
        <fullName evidence="1">Os09g0283801 protein</fullName>
    </submittedName>
</protein>
<gene>
    <name evidence="1" type="ordered locus">Os09g0283801</name>
    <name evidence="1" type="ORF">OSNPB_090283801</name>
</gene>